<feature type="transmembrane region" description="Helical" evidence="7">
    <location>
        <begin position="163"/>
        <end position="183"/>
    </location>
</feature>
<proteinExistence type="predicted"/>
<comment type="subcellular location">
    <subcellularLocation>
        <location evidence="1">Cell membrane</location>
        <topology evidence="1">Multi-pass membrane protein</topology>
    </subcellularLocation>
</comment>
<evidence type="ECO:0000256" key="3">
    <source>
        <dbReference type="ARBA" id="ARBA00022475"/>
    </source>
</evidence>
<dbReference type="PANTHER" id="PTHR43124:SF3">
    <property type="entry name" value="CHLORAMPHENICOL EFFLUX PUMP RV0191"/>
    <property type="match status" value="1"/>
</dbReference>
<evidence type="ECO:0000313" key="10">
    <source>
        <dbReference type="Proteomes" id="UP001357223"/>
    </source>
</evidence>
<keyword evidence="10" id="KW-1185">Reference proteome</keyword>
<dbReference type="SUPFAM" id="SSF103473">
    <property type="entry name" value="MFS general substrate transporter"/>
    <property type="match status" value="1"/>
</dbReference>
<sequence length="407" mass="44992">MGELRFARSKNLFIVVSFLLWFPQFMYVPILSPYMESIGAQYSFIGIVLSSYGITQLLCRLPIGIFSDLLKLRKPFIILGMLASMTSCLIFLFTDSLGLILAARALAGVSAASWVAFTVLYPGYFAPNEVHRAMGSISFIVVLAQFLGMAFSGYIVETWGWKASFWIGVLFSILGAILSIFVYEPKDKITREPVKLKELVSVMKEPSLLKVALLSIIAHSIIFLTMFGFTSNYALQIGFKTSELTFIVFAFMIPHAIATLFMGKVLVPLLGEWRSLKWAFSMAAVITLAIPLVQTKALFLFVQAISGFSLGLIFPLLLGMSIDKISPEKRATAMGAYQALYAIGIFGGPFFAGFFNSLMGIQAGFYFAGVLGMIATVLIIFWSRSEVRLKALESKASESDYRKENSI</sequence>
<feature type="transmembrane region" description="Helical" evidence="7">
    <location>
        <begin position="275"/>
        <end position="293"/>
    </location>
</feature>
<dbReference type="InterPro" id="IPR011701">
    <property type="entry name" value="MFS"/>
</dbReference>
<dbReference type="InterPro" id="IPR020846">
    <property type="entry name" value="MFS_dom"/>
</dbReference>
<feature type="transmembrane region" description="Helical" evidence="7">
    <location>
        <begin position="364"/>
        <end position="382"/>
    </location>
</feature>
<feature type="transmembrane region" description="Helical" evidence="7">
    <location>
        <begin position="244"/>
        <end position="263"/>
    </location>
</feature>
<feature type="domain" description="Major facilitator superfamily (MFS) profile" evidence="8">
    <location>
        <begin position="9"/>
        <end position="387"/>
    </location>
</feature>
<feature type="transmembrane region" description="Helical" evidence="7">
    <location>
        <begin position="299"/>
        <end position="318"/>
    </location>
</feature>
<feature type="transmembrane region" description="Helical" evidence="7">
    <location>
        <begin position="339"/>
        <end position="358"/>
    </location>
</feature>
<dbReference type="RefSeq" id="WP_338450611.1">
    <property type="nucleotide sequence ID" value="NZ_CP137640.1"/>
</dbReference>
<dbReference type="InterPro" id="IPR036259">
    <property type="entry name" value="MFS_trans_sf"/>
</dbReference>
<feature type="transmembrane region" description="Helical" evidence="7">
    <location>
        <begin position="42"/>
        <end position="63"/>
    </location>
</feature>
<evidence type="ECO:0000256" key="2">
    <source>
        <dbReference type="ARBA" id="ARBA00022448"/>
    </source>
</evidence>
<dbReference type="InterPro" id="IPR050189">
    <property type="entry name" value="MFS_Efflux_Transporters"/>
</dbReference>
<evidence type="ECO:0000256" key="6">
    <source>
        <dbReference type="ARBA" id="ARBA00023136"/>
    </source>
</evidence>
<name>A0ABZ2CGN5_9BACI</name>
<evidence type="ECO:0000313" key="9">
    <source>
        <dbReference type="EMBL" id="WVX81700.1"/>
    </source>
</evidence>
<keyword evidence="3" id="KW-1003">Cell membrane</keyword>
<reference evidence="9 10" key="1">
    <citation type="submission" date="2023-10" db="EMBL/GenBank/DDBJ databases">
        <title>Niallia locisalis sp.nov. isolated from a salt pond sample.</title>
        <authorList>
            <person name="Li X.-J."/>
            <person name="Dong L."/>
        </authorList>
    </citation>
    <scope>NUCLEOTIDE SEQUENCE [LARGE SCALE GENOMIC DNA]</scope>
    <source>
        <strain evidence="9 10">DSM 29761</strain>
    </source>
</reference>
<feature type="transmembrane region" description="Helical" evidence="7">
    <location>
        <begin position="133"/>
        <end position="151"/>
    </location>
</feature>
<feature type="transmembrane region" description="Helical" evidence="7">
    <location>
        <begin position="75"/>
        <end position="93"/>
    </location>
</feature>
<dbReference type="Proteomes" id="UP001357223">
    <property type="component" value="Chromosome"/>
</dbReference>
<keyword evidence="2" id="KW-0813">Transport</keyword>
<feature type="transmembrane region" description="Helical" evidence="7">
    <location>
        <begin position="99"/>
        <end position="121"/>
    </location>
</feature>
<evidence type="ECO:0000259" key="8">
    <source>
        <dbReference type="PROSITE" id="PS50850"/>
    </source>
</evidence>
<dbReference type="PROSITE" id="PS50850">
    <property type="entry name" value="MFS"/>
    <property type="match status" value="1"/>
</dbReference>
<dbReference type="EMBL" id="CP137640">
    <property type="protein sequence ID" value="WVX81700.1"/>
    <property type="molecule type" value="Genomic_DNA"/>
</dbReference>
<dbReference type="Gene3D" id="1.20.1250.20">
    <property type="entry name" value="MFS general substrate transporter like domains"/>
    <property type="match status" value="1"/>
</dbReference>
<feature type="transmembrane region" description="Helical" evidence="7">
    <location>
        <begin position="12"/>
        <end position="30"/>
    </location>
</feature>
<evidence type="ECO:0000256" key="4">
    <source>
        <dbReference type="ARBA" id="ARBA00022692"/>
    </source>
</evidence>
<feature type="transmembrane region" description="Helical" evidence="7">
    <location>
        <begin position="207"/>
        <end position="229"/>
    </location>
</feature>
<keyword evidence="6 7" id="KW-0472">Membrane</keyword>
<accession>A0ABZ2CGN5</accession>
<organism evidence="9 10">
    <name type="scientific">Niallia oryzisoli</name>
    <dbReference type="NCBI Taxonomy" id="1737571"/>
    <lineage>
        <taxon>Bacteria</taxon>
        <taxon>Bacillati</taxon>
        <taxon>Bacillota</taxon>
        <taxon>Bacilli</taxon>
        <taxon>Bacillales</taxon>
        <taxon>Bacillaceae</taxon>
        <taxon>Niallia</taxon>
    </lineage>
</organism>
<evidence type="ECO:0000256" key="5">
    <source>
        <dbReference type="ARBA" id="ARBA00022989"/>
    </source>
</evidence>
<dbReference type="PANTHER" id="PTHR43124">
    <property type="entry name" value="PURINE EFFLUX PUMP PBUE"/>
    <property type="match status" value="1"/>
</dbReference>
<evidence type="ECO:0000256" key="7">
    <source>
        <dbReference type="SAM" id="Phobius"/>
    </source>
</evidence>
<evidence type="ECO:0000256" key="1">
    <source>
        <dbReference type="ARBA" id="ARBA00004651"/>
    </source>
</evidence>
<dbReference type="Pfam" id="PF07690">
    <property type="entry name" value="MFS_1"/>
    <property type="match status" value="1"/>
</dbReference>
<gene>
    <name evidence="9" type="ORF">R4Z09_01240</name>
</gene>
<protein>
    <submittedName>
        <fullName evidence="9">MFS transporter</fullName>
    </submittedName>
</protein>
<keyword evidence="5 7" id="KW-1133">Transmembrane helix</keyword>
<keyword evidence="4 7" id="KW-0812">Transmembrane</keyword>